<proteinExistence type="predicted"/>
<evidence type="ECO:0000313" key="3">
    <source>
        <dbReference type="EMBL" id="XCI81094.1"/>
    </source>
</evidence>
<reference evidence="2 4" key="1">
    <citation type="journal article" date="2022" name="Curr. Microbiol.">
        <title>Xanthomonas indica sp. nov., a Novel Member of Non-Pathogenic Xanthomonas Community from Healthy Rice Seeds.</title>
        <authorList>
            <person name="Rana R."/>
            <person name="Madhavan V.N."/>
            <person name="Saroha T."/>
            <person name="Bansal K."/>
            <person name="Kaur A."/>
            <person name="Sonti R.V."/>
            <person name="Patel H.K."/>
            <person name="Patil P.B."/>
        </authorList>
    </citation>
    <scope>NUCLEOTIDE SEQUENCE [LARGE SCALE GENOMIC DNA]</scope>
    <source>
        <strain evidence="2 4">PPL560</strain>
    </source>
</reference>
<reference evidence="3" key="3">
    <citation type="submission" date="2023-08" db="EMBL/GenBank/DDBJ databases">
        <title>Complete genome sequence of Xanthomonas indica.</title>
        <authorList>
            <person name="Patil P.B."/>
            <person name="Rana R."/>
        </authorList>
    </citation>
    <scope>NUCLEOTIDE SEQUENCE</scope>
    <source>
        <strain evidence="3">PPL560</strain>
    </source>
</reference>
<evidence type="ECO:0000313" key="4">
    <source>
        <dbReference type="Proteomes" id="UP001430647"/>
    </source>
</evidence>
<gene>
    <name evidence="2" type="ORF">L3V74_03650</name>
    <name evidence="3" type="ORF">Q7W82_02725</name>
</gene>
<dbReference type="AlphaFoldDB" id="A0AAU8I6V3"/>
<dbReference type="Proteomes" id="UP001430647">
    <property type="component" value="Unassembled WGS sequence"/>
</dbReference>
<accession>A0AAU8I6V3</accession>
<dbReference type="KEGG" id="xin:Q7W82_02725"/>
<protein>
    <submittedName>
        <fullName evidence="3">MEKHLA domain-containing protein</fullName>
    </submittedName>
</protein>
<sequence length="156" mass="17229">MPPSAPQTTLLARIDDCYRALSGHGLYCPDAIADRYHWLHAQAPYAILAHDASADPVFFYANRCALRCFKYSEDEMLALPSRLSAAPANRAERQRLLDAVAQRGIADGYSGQRVDKQGNRFVIHDGEVWQLGFGSSAGWGQAALFWPSPRHTVVLA</sequence>
<dbReference type="InterPro" id="IPR013978">
    <property type="entry name" value="MEKHLA"/>
</dbReference>
<reference evidence="2" key="2">
    <citation type="submission" date="2022-01" db="EMBL/GenBank/DDBJ databases">
        <authorList>
            <person name="Rana R."/>
            <person name="Patil P.B."/>
        </authorList>
    </citation>
    <scope>NUCLEOTIDE SEQUENCE</scope>
    <source>
        <strain evidence="2">PPL560</strain>
    </source>
</reference>
<dbReference type="Pfam" id="PF08670">
    <property type="entry name" value="MEKHLA"/>
    <property type="match status" value="1"/>
</dbReference>
<evidence type="ECO:0000313" key="2">
    <source>
        <dbReference type="EMBL" id="MCI2260626.1"/>
    </source>
</evidence>
<dbReference type="EMBL" id="CP131914">
    <property type="protein sequence ID" value="XCI81094.1"/>
    <property type="molecule type" value="Genomic_DNA"/>
</dbReference>
<feature type="domain" description="MEKHLA" evidence="1">
    <location>
        <begin position="10"/>
        <end position="145"/>
    </location>
</feature>
<evidence type="ECO:0000259" key="1">
    <source>
        <dbReference type="Pfam" id="PF08670"/>
    </source>
</evidence>
<dbReference type="RefSeq" id="WP_242158212.1">
    <property type="nucleotide sequence ID" value="NZ_CP131914.1"/>
</dbReference>
<dbReference type="EMBL" id="JAKJPQ010000002">
    <property type="protein sequence ID" value="MCI2260626.1"/>
    <property type="molecule type" value="Genomic_DNA"/>
</dbReference>
<name>A0AAU8I6V3_9XANT</name>
<organism evidence="3">
    <name type="scientific">Xanthomonas indica</name>
    <dbReference type="NCBI Taxonomy" id="2912242"/>
    <lineage>
        <taxon>Bacteria</taxon>
        <taxon>Pseudomonadati</taxon>
        <taxon>Pseudomonadota</taxon>
        <taxon>Gammaproteobacteria</taxon>
        <taxon>Lysobacterales</taxon>
        <taxon>Lysobacteraceae</taxon>
        <taxon>Xanthomonas</taxon>
    </lineage>
</organism>
<keyword evidence="4" id="KW-1185">Reference proteome</keyword>